<proteinExistence type="predicted"/>
<evidence type="ECO:0000313" key="7">
    <source>
        <dbReference type="Proteomes" id="UP000076871"/>
    </source>
</evidence>
<dbReference type="SUPFAM" id="SSF52540">
    <property type="entry name" value="P-loop containing nucleoside triphosphate hydrolases"/>
    <property type="match status" value="1"/>
</dbReference>
<dbReference type="GO" id="GO:0005525">
    <property type="term" value="F:GTP binding"/>
    <property type="evidence" value="ECO:0007669"/>
    <property type="project" value="InterPro"/>
</dbReference>
<dbReference type="OrthoDB" id="5061070at2759"/>
<dbReference type="Proteomes" id="UP000076871">
    <property type="component" value="Unassembled WGS sequence"/>
</dbReference>
<dbReference type="InterPro" id="IPR003130">
    <property type="entry name" value="GED"/>
</dbReference>
<protein>
    <submittedName>
        <fullName evidence="6">p-loop containing nucleoside triphosphate hydrolase protein</fullName>
    </submittedName>
</protein>
<accession>A0A165GJI0</accession>
<dbReference type="InterPro" id="IPR001401">
    <property type="entry name" value="Dynamin_GTPase"/>
</dbReference>
<dbReference type="PROSITE" id="PS51388">
    <property type="entry name" value="GED"/>
    <property type="match status" value="1"/>
</dbReference>
<dbReference type="InterPro" id="IPR030381">
    <property type="entry name" value="G_DYNAMIN_dom"/>
</dbReference>
<dbReference type="STRING" id="1314785.A0A165GJI0"/>
<feature type="compositionally biased region" description="Acidic residues" evidence="3">
    <location>
        <begin position="603"/>
        <end position="612"/>
    </location>
</feature>
<sequence>MSHDTASPAAIHLSSAESGHAKRRRELLSLIKHLRAIGAQADFDLPHIAVIGNQSAGKSSLVEAISGITVPRDAGTCTRCPIECRLSNAPEWSCQVSIRLEFDNHGQRKRKVEEITFGGPIRDKTAVELALRRAQAAALNPSLPISSFVEVSAEMIGCGQFGTERQLLFSRNAVCLDVYGPDLTELSFIDLPLVEELVRHHIGGQRLILLTIPMSDDIENQKAVRLAKDVDPDGIRTIGVLTKPDTIPSGATNARRSWLEIIEGQKHPLKHGYYCTKQPDDADRAKRITSTEAREAEQKFFNTSRPWSESAHRQRFGTGNLVANLSRLLTGLIHDIVPVLRDEVERQLQDCEKQLSELPPPLTTDPPAAVLSLVTSFCNDVNSWVQGGPNTADLVQNIRKIHKDFKTTIRRTAPHFVIHVQGERIPVRDQGIDLRTIFTSGGPITLGDIHEHMESCVTRELPNNVPYRAKITLIDAFMTHWEDHALNMFVQVYNAFVESVEKLVKTRFGRFKNLEHCVKLVVAEQVKAHRDETCRFICKLLKLESTPFSQNTHYLAASKDKHLALYKDMRAGKMQVPSDSSLPSPAKRQKMMYREVSDTIFDDKEDEEESNDDSSSSTTSELPTPPKRAEKTKAKAASNSLTLSPSRESTSRFVEQLPKNPPSKKDQQSTNVLDKAAAPAAAPATPCASVGGSQAAKPVAIRPIIDDTERAEAEAATLASLAKLGYHCTLEDLGKLNPPDIYEEELQLMAEVRGYFQVAYKASSIRIIDNIPLAIDHTFLFAFADALQDHLIEKLGLGSEGAAARCAAYVSEDADVARMRMELSSKKDRLFSIKERLFEFEQSQ</sequence>
<feature type="compositionally biased region" description="Polar residues" evidence="3">
    <location>
        <begin position="637"/>
        <end position="653"/>
    </location>
</feature>
<feature type="domain" description="Dynamin-type G" evidence="5">
    <location>
        <begin position="42"/>
        <end position="338"/>
    </location>
</feature>
<evidence type="ECO:0000259" key="5">
    <source>
        <dbReference type="PROSITE" id="PS51718"/>
    </source>
</evidence>
<keyword evidence="7" id="KW-1185">Reference proteome</keyword>
<dbReference type="PRINTS" id="PR00195">
    <property type="entry name" value="DYNAMIN"/>
</dbReference>
<feature type="region of interest" description="Disordered" evidence="3">
    <location>
        <begin position="599"/>
        <end position="678"/>
    </location>
</feature>
<dbReference type="Gene3D" id="3.40.50.300">
    <property type="entry name" value="P-loop containing nucleotide triphosphate hydrolases"/>
    <property type="match status" value="1"/>
</dbReference>
<dbReference type="Pfam" id="PF00350">
    <property type="entry name" value="Dynamin_N"/>
    <property type="match status" value="1"/>
</dbReference>
<keyword evidence="6" id="KW-0378">Hydrolase</keyword>
<organism evidence="6 7">
    <name type="scientific">Laetiporus sulphureus 93-53</name>
    <dbReference type="NCBI Taxonomy" id="1314785"/>
    <lineage>
        <taxon>Eukaryota</taxon>
        <taxon>Fungi</taxon>
        <taxon>Dikarya</taxon>
        <taxon>Basidiomycota</taxon>
        <taxon>Agaricomycotina</taxon>
        <taxon>Agaricomycetes</taxon>
        <taxon>Polyporales</taxon>
        <taxon>Laetiporus</taxon>
    </lineage>
</organism>
<keyword evidence="1" id="KW-0547">Nucleotide-binding</keyword>
<dbReference type="GO" id="GO:0003924">
    <property type="term" value="F:GTPase activity"/>
    <property type="evidence" value="ECO:0007669"/>
    <property type="project" value="InterPro"/>
</dbReference>
<dbReference type="GO" id="GO:0008017">
    <property type="term" value="F:microtubule binding"/>
    <property type="evidence" value="ECO:0007669"/>
    <property type="project" value="TreeGrafter"/>
</dbReference>
<dbReference type="InterPro" id="IPR000375">
    <property type="entry name" value="Dynamin_stalk"/>
</dbReference>
<name>A0A165GJI0_9APHY</name>
<keyword evidence="2" id="KW-0342">GTP-binding</keyword>
<dbReference type="InterPro" id="IPR020850">
    <property type="entry name" value="GED_dom"/>
</dbReference>
<dbReference type="InterPro" id="IPR027417">
    <property type="entry name" value="P-loop_NTPase"/>
</dbReference>
<evidence type="ECO:0000313" key="6">
    <source>
        <dbReference type="EMBL" id="KZT10439.1"/>
    </source>
</evidence>
<dbReference type="PANTHER" id="PTHR11566">
    <property type="entry name" value="DYNAMIN"/>
    <property type="match status" value="1"/>
</dbReference>
<gene>
    <name evidence="6" type="ORF">LAESUDRAFT_755948</name>
</gene>
<dbReference type="GO" id="GO:0016020">
    <property type="term" value="C:membrane"/>
    <property type="evidence" value="ECO:0007669"/>
    <property type="project" value="TreeGrafter"/>
</dbReference>
<dbReference type="AlphaFoldDB" id="A0A165GJI0"/>
<dbReference type="Gene3D" id="1.20.120.1240">
    <property type="entry name" value="Dynamin, middle domain"/>
    <property type="match status" value="1"/>
</dbReference>
<dbReference type="GO" id="GO:0000266">
    <property type="term" value="P:mitochondrial fission"/>
    <property type="evidence" value="ECO:0007669"/>
    <property type="project" value="TreeGrafter"/>
</dbReference>
<feature type="domain" description="GED" evidence="4">
    <location>
        <begin position="745"/>
        <end position="844"/>
    </location>
</feature>
<reference evidence="6 7" key="1">
    <citation type="journal article" date="2016" name="Mol. Biol. Evol.">
        <title>Comparative Genomics of Early-Diverging Mushroom-Forming Fungi Provides Insights into the Origins of Lignocellulose Decay Capabilities.</title>
        <authorList>
            <person name="Nagy L.G."/>
            <person name="Riley R."/>
            <person name="Tritt A."/>
            <person name="Adam C."/>
            <person name="Daum C."/>
            <person name="Floudas D."/>
            <person name="Sun H."/>
            <person name="Yadav J.S."/>
            <person name="Pangilinan J."/>
            <person name="Larsson K.H."/>
            <person name="Matsuura K."/>
            <person name="Barry K."/>
            <person name="Labutti K."/>
            <person name="Kuo R."/>
            <person name="Ohm R.A."/>
            <person name="Bhattacharya S.S."/>
            <person name="Shirouzu T."/>
            <person name="Yoshinaga Y."/>
            <person name="Martin F.M."/>
            <person name="Grigoriev I.V."/>
            <person name="Hibbett D.S."/>
        </authorList>
    </citation>
    <scope>NUCLEOTIDE SEQUENCE [LARGE SCALE GENOMIC DNA]</scope>
    <source>
        <strain evidence="6 7">93-53</strain>
    </source>
</reference>
<dbReference type="GO" id="GO:0016559">
    <property type="term" value="P:peroxisome fission"/>
    <property type="evidence" value="ECO:0007669"/>
    <property type="project" value="TreeGrafter"/>
</dbReference>
<dbReference type="SMART" id="SM00053">
    <property type="entry name" value="DYNc"/>
    <property type="match status" value="1"/>
</dbReference>
<dbReference type="GeneID" id="63829132"/>
<dbReference type="PANTHER" id="PTHR11566:SF21">
    <property type="entry name" value="DYNAMIN RELATED PROTEIN 1, ISOFORM A"/>
    <property type="match status" value="1"/>
</dbReference>
<evidence type="ECO:0000256" key="1">
    <source>
        <dbReference type="ARBA" id="ARBA00022741"/>
    </source>
</evidence>
<evidence type="ECO:0000259" key="4">
    <source>
        <dbReference type="PROSITE" id="PS51388"/>
    </source>
</evidence>
<dbReference type="InParanoid" id="A0A165GJI0"/>
<dbReference type="Pfam" id="PF02212">
    <property type="entry name" value="GED"/>
    <property type="match status" value="1"/>
</dbReference>
<dbReference type="GO" id="GO:0006897">
    <property type="term" value="P:endocytosis"/>
    <property type="evidence" value="ECO:0007669"/>
    <property type="project" value="TreeGrafter"/>
</dbReference>
<evidence type="ECO:0000256" key="2">
    <source>
        <dbReference type="ARBA" id="ARBA00023134"/>
    </source>
</evidence>
<dbReference type="RefSeq" id="XP_040768179.1">
    <property type="nucleotide sequence ID" value="XM_040912104.1"/>
</dbReference>
<dbReference type="GO" id="GO:0005874">
    <property type="term" value="C:microtubule"/>
    <property type="evidence" value="ECO:0007669"/>
    <property type="project" value="TreeGrafter"/>
</dbReference>
<evidence type="ECO:0000256" key="3">
    <source>
        <dbReference type="SAM" id="MobiDB-lite"/>
    </source>
</evidence>
<dbReference type="Pfam" id="PF01031">
    <property type="entry name" value="Dynamin_M"/>
    <property type="match status" value="1"/>
</dbReference>
<dbReference type="InterPro" id="IPR022812">
    <property type="entry name" value="Dynamin"/>
</dbReference>
<dbReference type="InterPro" id="IPR045063">
    <property type="entry name" value="Dynamin_N"/>
</dbReference>
<dbReference type="PROSITE" id="PS51718">
    <property type="entry name" value="G_DYNAMIN_2"/>
    <property type="match status" value="1"/>
</dbReference>
<dbReference type="GO" id="GO:0048312">
    <property type="term" value="P:intracellular distribution of mitochondria"/>
    <property type="evidence" value="ECO:0007669"/>
    <property type="project" value="TreeGrafter"/>
</dbReference>
<dbReference type="CDD" id="cd08771">
    <property type="entry name" value="DLP_1"/>
    <property type="match status" value="1"/>
</dbReference>
<dbReference type="EMBL" id="KV427609">
    <property type="protein sequence ID" value="KZT10439.1"/>
    <property type="molecule type" value="Genomic_DNA"/>
</dbReference>
<dbReference type="GO" id="GO:0005739">
    <property type="term" value="C:mitochondrion"/>
    <property type="evidence" value="ECO:0007669"/>
    <property type="project" value="TreeGrafter"/>
</dbReference>